<keyword evidence="6" id="KW-1185">Reference proteome</keyword>
<proteinExistence type="predicted"/>
<dbReference type="GO" id="GO:0016810">
    <property type="term" value="F:hydrolase activity, acting on carbon-nitrogen (but not peptide) bonds"/>
    <property type="evidence" value="ECO:0007669"/>
    <property type="project" value="InterPro"/>
</dbReference>
<dbReference type="Gene3D" id="3.20.20.370">
    <property type="entry name" value="Glycoside hydrolase/deacetylase"/>
    <property type="match status" value="1"/>
</dbReference>
<dbReference type="PANTHER" id="PTHR34216:SF3">
    <property type="entry name" value="POLY-BETA-1,6-N-ACETYL-D-GLUCOSAMINE N-DEACETYLASE"/>
    <property type="match status" value="1"/>
</dbReference>
<dbReference type="InterPro" id="IPR002509">
    <property type="entry name" value="NODB_dom"/>
</dbReference>
<organism evidence="5 6">
    <name type="scientific">Nocardia puris</name>
    <dbReference type="NCBI Taxonomy" id="208602"/>
    <lineage>
        <taxon>Bacteria</taxon>
        <taxon>Bacillati</taxon>
        <taxon>Actinomycetota</taxon>
        <taxon>Actinomycetes</taxon>
        <taxon>Mycobacteriales</taxon>
        <taxon>Nocardiaceae</taxon>
        <taxon>Nocardia</taxon>
    </lineage>
</organism>
<dbReference type="InterPro" id="IPR011330">
    <property type="entry name" value="Glyco_hydro/deAcase_b/a-brl"/>
</dbReference>
<evidence type="ECO:0000313" key="5">
    <source>
        <dbReference type="EMBL" id="RBO82941.1"/>
    </source>
</evidence>
<name>A0A366CYQ3_9NOCA</name>
<dbReference type="AlphaFoldDB" id="A0A366CYQ3"/>
<evidence type="ECO:0000256" key="3">
    <source>
        <dbReference type="SAM" id="SignalP"/>
    </source>
</evidence>
<dbReference type="GO" id="GO:0005975">
    <property type="term" value="P:carbohydrate metabolic process"/>
    <property type="evidence" value="ECO:0007669"/>
    <property type="project" value="InterPro"/>
</dbReference>
<keyword evidence="2 3" id="KW-0732">Signal</keyword>
<dbReference type="GO" id="GO:0005576">
    <property type="term" value="C:extracellular region"/>
    <property type="evidence" value="ECO:0007669"/>
    <property type="project" value="UniProtKB-SubCell"/>
</dbReference>
<dbReference type="SUPFAM" id="SSF88713">
    <property type="entry name" value="Glycoside hydrolase/deacetylase"/>
    <property type="match status" value="1"/>
</dbReference>
<feature type="signal peptide" evidence="3">
    <location>
        <begin position="1"/>
        <end position="24"/>
    </location>
</feature>
<evidence type="ECO:0000256" key="2">
    <source>
        <dbReference type="ARBA" id="ARBA00022729"/>
    </source>
</evidence>
<feature type="chain" id="PRO_5017067639" evidence="3">
    <location>
        <begin position="25"/>
        <end position="329"/>
    </location>
</feature>
<evidence type="ECO:0000259" key="4">
    <source>
        <dbReference type="Pfam" id="PF01522"/>
    </source>
</evidence>
<evidence type="ECO:0000313" key="6">
    <source>
        <dbReference type="Proteomes" id="UP000252586"/>
    </source>
</evidence>
<protein>
    <submittedName>
        <fullName evidence="5">Polysaccharide deacetylase</fullName>
    </submittedName>
</protein>
<dbReference type="EMBL" id="QNRE01000021">
    <property type="protein sequence ID" value="RBO82941.1"/>
    <property type="molecule type" value="Genomic_DNA"/>
</dbReference>
<comment type="caution">
    <text evidence="5">The sequence shown here is derived from an EMBL/GenBank/DDBJ whole genome shotgun (WGS) entry which is preliminary data.</text>
</comment>
<reference evidence="5 6" key="1">
    <citation type="submission" date="2018-06" db="EMBL/GenBank/DDBJ databases">
        <title>Genomic Encyclopedia of Type Strains, Phase IV (KMG-IV): sequencing the most valuable type-strain genomes for metagenomic binning, comparative biology and taxonomic classification.</title>
        <authorList>
            <person name="Goeker M."/>
        </authorList>
    </citation>
    <scope>NUCLEOTIDE SEQUENCE [LARGE SCALE GENOMIC DNA]</scope>
    <source>
        <strain evidence="5 6">DSM 44599</strain>
    </source>
</reference>
<dbReference type="Proteomes" id="UP000252586">
    <property type="component" value="Unassembled WGS sequence"/>
</dbReference>
<comment type="subcellular location">
    <subcellularLocation>
        <location evidence="1">Secreted</location>
    </subcellularLocation>
</comment>
<dbReference type="InterPro" id="IPR051398">
    <property type="entry name" value="Polysacch_Deacetylase"/>
</dbReference>
<accession>A0A366CYQ3</accession>
<feature type="domain" description="NodB homology" evidence="4">
    <location>
        <begin position="108"/>
        <end position="230"/>
    </location>
</feature>
<dbReference type="Pfam" id="PF01522">
    <property type="entry name" value="Polysacc_deac_1"/>
    <property type="match status" value="1"/>
</dbReference>
<dbReference type="InterPro" id="IPR006311">
    <property type="entry name" value="TAT_signal"/>
</dbReference>
<gene>
    <name evidence="5" type="ORF">DFR74_12131</name>
</gene>
<dbReference type="PROSITE" id="PS51318">
    <property type="entry name" value="TAT"/>
    <property type="match status" value="1"/>
</dbReference>
<dbReference type="STRING" id="1210090.GCA_001613185_04809"/>
<sequence length="329" mass="34327">MPVRRLAMVTATAAALAGCVGGEAAEPPSAPATAPATTAPFDPAAVGANELGLVPVLMYHQITPDPAGEYDQTPEEFRAELARLYAEGYRPVTTADYVSGALDLPAGTHPVVLTFDDSTLSQLRLTESGAPTPDSAVGILEEFAAAHPGFAATASFYVNDEPFGGDPRALAWLADHGYEIGAHTATHANLARLDAHGVQREIVLNIRAIQAATGGAPVRTMALPLGIAPSEPWLASAGAWDGTTYTFDAVLLVGAEPAPSPFGAFDRGGVPRIRSGRGEVAFDSGYWLDRLAADPAARYTSDGNPDRISFPRNLTGELGAAWAERAHPY</sequence>
<dbReference type="PANTHER" id="PTHR34216">
    <property type="match status" value="1"/>
</dbReference>
<dbReference type="PROSITE" id="PS51257">
    <property type="entry name" value="PROKAR_LIPOPROTEIN"/>
    <property type="match status" value="1"/>
</dbReference>
<evidence type="ECO:0000256" key="1">
    <source>
        <dbReference type="ARBA" id="ARBA00004613"/>
    </source>
</evidence>